<feature type="region of interest" description="Disordered" evidence="1">
    <location>
        <begin position="35"/>
        <end position="74"/>
    </location>
</feature>
<keyword evidence="3" id="KW-1185">Reference proteome</keyword>
<comment type="caution">
    <text evidence="2">The sequence shown here is derived from an EMBL/GenBank/DDBJ whole genome shotgun (WGS) entry which is preliminary data.</text>
</comment>
<gene>
    <name evidence="2" type="ORF">RF55_26016</name>
</gene>
<accession>A0A0J7JTB6</accession>
<protein>
    <submittedName>
        <fullName evidence="2">Uncharacterized protein</fullName>
    </submittedName>
</protein>
<dbReference type="PaxDb" id="67767-A0A0J7JTB6"/>
<dbReference type="AlphaFoldDB" id="A0A0J7JTB6"/>
<name>A0A0J7JTB6_LASNI</name>
<proteinExistence type="predicted"/>
<evidence type="ECO:0000256" key="1">
    <source>
        <dbReference type="SAM" id="MobiDB-lite"/>
    </source>
</evidence>
<reference evidence="2 3" key="1">
    <citation type="submission" date="2015-04" db="EMBL/GenBank/DDBJ databases">
        <title>Lasius niger genome sequencing.</title>
        <authorList>
            <person name="Konorov E.A."/>
            <person name="Nikitin M.A."/>
            <person name="Kirill M.V."/>
            <person name="Chang P."/>
        </authorList>
    </citation>
    <scope>NUCLEOTIDE SEQUENCE [LARGE SCALE GENOMIC DNA]</scope>
    <source>
        <tissue evidence="2">Whole</tissue>
    </source>
</reference>
<dbReference type="Proteomes" id="UP000036403">
    <property type="component" value="Unassembled WGS sequence"/>
</dbReference>
<sequence length="74" mass="8308">MLETSSRPDKPSRLCIARIITKRIVESRTLVEWTTATDEHEDPTDNPVNATRRVSSRGENCDNDSYDILDTGGT</sequence>
<organism evidence="2 3">
    <name type="scientific">Lasius niger</name>
    <name type="common">Black garden ant</name>
    <dbReference type="NCBI Taxonomy" id="67767"/>
    <lineage>
        <taxon>Eukaryota</taxon>
        <taxon>Metazoa</taxon>
        <taxon>Ecdysozoa</taxon>
        <taxon>Arthropoda</taxon>
        <taxon>Hexapoda</taxon>
        <taxon>Insecta</taxon>
        <taxon>Pterygota</taxon>
        <taxon>Neoptera</taxon>
        <taxon>Endopterygota</taxon>
        <taxon>Hymenoptera</taxon>
        <taxon>Apocrita</taxon>
        <taxon>Aculeata</taxon>
        <taxon>Formicoidea</taxon>
        <taxon>Formicidae</taxon>
        <taxon>Formicinae</taxon>
        <taxon>Lasius</taxon>
        <taxon>Lasius</taxon>
    </lineage>
</organism>
<evidence type="ECO:0000313" key="2">
    <source>
        <dbReference type="EMBL" id="KMQ81543.1"/>
    </source>
</evidence>
<evidence type="ECO:0000313" key="3">
    <source>
        <dbReference type="Proteomes" id="UP000036403"/>
    </source>
</evidence>
<dbReference type="EMBL" id="LBMM01034389">
    <property type="protein sequence ID" value="KMQ81543.1"/>
    <property type="molecule type" value="Genomic_DNA"/>
</dbReference>